<dbReference type="AlphaFoldDB" id="A0A8J2PTF4"/>
<evidence type="ECO:0000313" key="4">
    <source>
        <dbReference type="Proteomes" id="UP000708208"/>
    </source>
</evidence>
<accession>A0A8J2PTF4</accession>
<dbReference type="Proteomes" id="UP000708208">
    <property type="component" value="Unassembled WGS sequence"/>
</dbReference>
<feature type="compositionally biased region" description="Pro residues" evidence="1">
    <location>
        <begin position="10"/>
        <end position="21"/>
    </location>
</feature>
<dbReference type="EMBL" id="CAJVCH010570966">
    <property type="protein sequence ID" value="CAG7836295.1"/>
    <property type="molecule type" value="Genomic_DNA"/>
</dbReference>
<evidence type="ECO:0000256" key="2">
    <source>
        <dbReference type="SAM" id="Phobius"/>
    </source>
</evidence>
<sequence length="160" mass="17324">MKNKSTSTVEPPPPTTSAPPPKSLASIFGRIIVGLIRTIPTALYGGVAAIACGFYTDTFDSNEYGVVIVDRFIEGAYFNVLTKVVFRFGAYFNVLTKVVFRFLVPLITGWNPGPIYGAGLQGACLGYYFGSYGRRRSPFECCMIVSSMSMLTAVVLSVTC</sequence>
<keyword evidence="2" id="KW-0472">Membrane</keyword>
<feature type="region of interest" description="Disordered" evidence="1">
    <location>
        <begin position="1"/>
        <end position="21"/>
    </location>
</feature>
<keyword evidence="2" id="KW-0812">Transmembrane</keyword>
<keyword evidence="4" id="KW-1185">Reference proteome</keyword>
<evidence type="ECO:0000313" key="3">
    <source>
        <dbReference type="EMBL" id="CAG7836295.1"/>
    </source>
</evidence>
<proteinExistence type="predicted"/>
<protein>
    <submittedName>
        <fullName evidence="3">Uncharacterized protein</fullName>
    </submittedName>
</protein>
<comment type="caution">
    <text evidence="3">The sequence shown here is derived from an EMBL/GenBank/DDBJ whole genome shotgun (WGS) entry which is preliminary data.</text>
</comment>
<evidence type="ECO:0000256" key="1">
    <source>
        <dbReference type="SAM" id="MobiDB-lite"/>
    </source>
</evidence>
<feature type="transmembrane region" description="Helical" evidence="2">
    <location>
        <begin position="113"/>
        <end position="129"/>
    </location>
</feature>
<gene>
    <name evidence="3" type="ORF">AFUS01_LOCUS45552</name>
</gene>
<name>A0A8J2PTF4_9HEXA</name>
<keyword evidence="2" id="KW-1133">Transmembrane helix</keyword>
<reference evidence="3" key="1">
    <citation type="submission" date="2021-06" db="EMBL/GenBank/DDBJ databases">
        <authorList>
            <person name="Hodson N. C."/>
            <person name="Mongue J. A."/>
            <person name="Jaron S. K."/>
        </authorList>
    </citation>
    <scope>NUCLEOTIDE SEQUENCE</scope>
</reference>
<organism evidence="3 4">
    <name type="scientific">Allacma fusca</name>
    <dbReference type="NCBI Taxonomy" id="39272"/>
    <lineage>
        <taxon>Eukaryota</taxon>
        <taxon>Metazoa</taxon>
        <taxon>Ecdysozoa</taxon>
        <taxon>Arthropoda</taxon>
        <taxon>Hexapoda</taxon>
        <taxon>Collembola</taxon>
        <taxon>Symphypleona</taxon>
        <taxon>Sminthuridae</taxon>
        <taxon>Allacma</taxon>
    </lineage>
</organism>